<accession>A0A540LQX8</accession>
<evidence type="ECO:0000313" key="2">
    <source>
        <dbReference type="EMBL" id="TQD88904.1"/>
    </source>
</evidence>
<dbReference type="Pfam" id="PF07995">
    <property type="entry name" value="GSDH"/>
    <property type="match status" value="1"/>
</dbReference>
<gene>
    <name evidence="2" type="ORF">C1H46_025496</name>
</gene>
<protein>
    <recommendedName>
        <fullName evidence="1">Glucose/Sorbosone dehydrogenase domain-containing protein</fullName>
    </recommendedName>
</protein>
<comment type="caution">
    <text evidence="2">The sequence shown here is derived from an EMBL/GenBank/DDBJ whole genome shotgun (WGS) entry which is preliminary data.</text>
</comment>
<evidence type="ECO:0000313" key="3">
    <source>
        <dbReference type="Proteomes" id="UP000315295"/>
    </source>
</evidence>
<dbReference type="AlphaFoldDB" id="A0A540LQX8"/>
<keyword evidence="3" id="KW-1185">Reference proteome</keyword>
<dbReference type="PANTHER" id="PTHR19328">
    <property type="entry name" value="HEDGEHOG-INTERACTING PROTEIN"/>
    <property type="match status" value="1"/>
</dbReference>
<dbReference type="Gene3D" id="2.120.10.30">
    <property type="entry name" value="TolB, C-terminal domain"/>
    <property type="match status" value="1"/>
</dbReference>
<name>A0A540LQX8_MALBA</name>
<evidence type="ECO:0000259" key="1">
    <source>
        <dbReference type="Pfam" id="PF07995"/>
    </source>
</evidence>
<dbReference type="EMBL" id="VIEB01000495">
    <property type="protein sequence ID" value="TQD88904.1"/>
    <property type="molecule type" value="Genomic_DNA"/>
</dbReference>
<dbReference type="Proteomes" id="UP000315295">
    <property type="component" value="Unassembled WGS sequence"/>
</dbReference>
<reference evidence="2 3" key="1">
    <citation type="journal article" date="2019" name="G3 (Bethesda)">
        <title>Sequencing of a Wild Apple (Malus baccata) Genome Unravels the Differences Between Cultivated and Wild Apple Species Regarding Disease Resistance and Cold Tolerance.</title>
        <authorList>
            <person name="Chen X."/>
        </authorList>
    </citation>
    <scope>NUCLEOTIDE SEQUENCE [LARGE SCALE GENOMIC DNA]</scope>
    <source>
        <strain evidence="3">cv. Shandingzi</strain>
        <tissue evidence="2">Leaves</tissue>
    </source>
</reference>
<dbReference type="STRING" id="106549.A0A540LQX8"/>
<feature type="domain" description="Glucose/Sorbosone dehydrogenase" evidence="1">
    <location>
        <begin position="74"/>
        <end position="168"/>
    </location>
</feature>
<dbReference type="InterPro" id="IPR012938">
    <property type="entry name" value="Glc/Sorbosone_DH"/>
</dbReference>
<sequence length="339" mass="37412">MDASFCCSIELKHPGCAGRCSCITDVNWDPSKLSADSGVQPYANIIVLLQSLLPRAKIANPSEGRRMFTMGLPSQGGHAGQILFESADSFLSLMMGDCSNRDDPCNFAQNKRSSLGKILRLDIDNIPSATEIIGKGLLGHYYIPTDNPFADEKEVEPEIWALGFRNPWRYAAWAGTEAPEYSGNFSTAKISFRRAHDSPVQCNSIGAAGNSSYAPALGYIFSFAEDSKKDVYVLTSCGVYRVGRPSRCNFICGKEHAVNSVTHGQRSCSPYVCIIIVLIRVDILLLLLLININSNIKRVSFAQQLCCSLVTEMSYIRVVETIYLQRVRLRIIDVLSTEE</sequence>
<organism evidence="2 3">
    <name type="scientific">Malus baccata</name>
    <name type="common">Siberian crab apple</name>
    <name type="synonym">Pyrus baccata</name>
    <dbReference type="NCBI Taxonomy" id="106549"/>
    <lineage>
        <taxon>Eukaryota</taxon>
        <taxon>Viridiplantae</taxon>
        <taxon>Streptophyta</taxon>
        <taxon>Embryophyta</taxon>
        <taxon>Tracheophyta</taxon>
        <taxon>Spermatophyta</taxon>
        <taxon>Magnoliopsida</taxon>
        <taxon>eudicotyledons</taxon>
        <taxon>Gunneridae</taxon>
        <taxon>Pentapetalae</taxon>
        <taxon>rosids</taxon>
        <taxon>fabids</taxon>
        <taxon>Rosales</taxon>
        <taxon>Rosaceae</taxon>
        <taxon>Amygdaloideae</taxon>
        <taxon>Maleae</taxon>
        <taxon>Malus</taxon>
    </lineage>
</organism>
<proteinExistence type="predicted"/>
<dbReference type="PANTHER" id="PTHR19328:SF70">
    <property type="entry name" value="PROTEIN, PUTATIVE-RELATED"/>
    <property type="match status" value="1"/>
</dbReference>
<dbReference type="InterPro" id="IPR011042">
    <property type="entry name" value="6-blade_b-propeller_TolB-like"/>
</dbReference>